<keyword evidence="3" id="KW-0808">Transferase</keyword>
<evidence type="ECO:0000313" key="3">
    <source>
        <dbReference type="EMBL" id="MPD00585.1"/>
    </source>
</evidence>
<evidence type="ECO:0000256" key="2">
    <source>
        <dbReference type="SAM" id="Phobius"/>
    </source>
</evidence>
<dbReference type="GO" id="GO:0061928">
    <property type="term" value="F:glutathione specific gamma-glutamylcyclotransferase activity"/>
    <property type="evidence" value="ECO:0007669"/>
    <property type="project" value="InterPro"/>
</dbReference>
<dbReference type="AlphaFoldDB" id="A0A5B7K7A4"/>
<keyword evidence="4" id="KW-1185">Reference proteome</keyword>
<protein>
    <submittedName>
        <fullName evidence="3">Putative glutathione-specific gamma-glutamylcyclotransferase 2</fullName>
    </submittedName>
</protein>
<accession>A0A5B7K7A4</accession>
<dbReference type="Proteomes" id="UP000324222">
    <property type="component" value="Unassembled WGS sequence"/>
</dbReference>
<dbReference type="OrthoDB" id="1933483at2759"/>
<gene>
    <name evidence="3" type="primary">chac2</name>
    <name evidence="3" type="ORF">E2C01_096067</name>
</gene>
<dbReference type="Pfam" id="PF04752">
    <property type="entry name" value="ChaC"/>
    <property type="match status" value="1"/>
</dbReference>
<sequence length="77" mass="9000">MHGLQEPVWGIAYNIAKEDVDRVVAHLDHREKDGYQKIPVTFHPQDSSIQPWQLIIYLVRYCISASLVPYLKLLRRA</sequence>
<keyword evidence="2" id="KW-1133">Transmembrane helix</keyword>
<dbReference type="EMBL" id="VSRR010123568">
    <property type="protein sequence ID" value="MPD00585.1"/>
    <property type="molecule type" value="Genomic_DNA"/>
</dbReference>
<evidence type="ECO:0000313" key="4">
    <source>
        <dbReference type="Proteomes" id="UP000324222"/>
    </source>
</evidence>
<dbReference type="GO" id="GO:0016740">
    <property type="term" value="F:transferase activity"/>
    <property type="evidence" value="ECO:0007669"/>
    <property type="project" value="UniProtKB-KW"/>
</dbReference>
<reference evidence="3 4" key="1">
    <citation type="submission" date="2019-05" db="EMBL/GenBank/DDBJ databases">
        <title>Another draft genome of Portunus trituberculatus and its Hox gene families provides insights of decapod evolution.</title>
        <authorList>
            <person name="Jeong J.-H."/>
            <person name="Song I."/>
            <person name="Kim S."/>
            <person name="Choi T."/>
            <person name="Kim D."/>
            <person name="Ryu S."/>
            <person name="Kim W."/>
        </authorList>
    </citation>
    <scope>NUCLEOTIDE SEQUENCE [LARGE SCALE GENOMIC DNA]</scope>
    <source>
        <tissue evidence="3">Muscle</tissue>
    </source>
</reference>
<dbReference type="GO" id="GO:0006751">
    <property type="term" value="P:glutathione catabolic process"/>
    <property type="evidence" value="ECO:0007669"/>
    <property type="project" value="InterPro"/>
</dbReference>
<proteinExistence type="predicted"/>
<keyword evidence="2" id="KW-0812">Transmembrane</keyword>
<keyword evidence="2" id="KW-0472">Membrane</keyword>
<comment type="caution">
    <text evidence="3">The sequence shown here is derived from an EMBL/GenBank/DDBJ whole genome shotgun (WGS) entry which is preliminary data.</text>
</comment>
<dbReference type="InterPro" id="IPR006840">
    <property type="entry name" value="ChaC"/>
</dbReference>
<keyword evidence="1" id="KW-0456">Lyase</keyword>
<organism evidence="3 4">
    <name type="scientific">Portunus trituberculatus</name>
    <name type="common">Swimming crab</name>
    <name type="synonym">Neptunus trituberculatus</name>
    <dbReference type="NCBI Taxonomy" id="210409"/>
    <lineage>
        <taxon>Eukaryota</taxon>
        <taxon>Metazoa</taxon>
        <taxon>Ecdysozoa</taxon>
        <taxon>Arthropoda</taxon>
        <taxon>Crustacea</taxon>
        <taxon>Multicrustacea</taxon>
        <taxon>Malacostraca</taxon>
        <taxon>Eumalacostraca</taxon>
        <taxon>Eucarida</taxon>
        <taxon>Decapoda</taxon>
        <taxon>Pleocyemata</taxon>
        <taxon>Brachyura</taxon>
        <taxon>Eubrachyura</taxon>
        <taxon>Portunoidea</taxon>
        <taxon>Portunidae</taxon>
        <taxon>Portuninae</taxon>
        <taxon>Portunus</taxon>
    </lineage>
</organism>
<feature type="transmembrane region" description="Helical" evidence="2">
    <location>
        <begin position="52"/>
        <end position="71"/>
    </location>
</feature>
<evidence type="ECO:0000256" key="1">
    <source>
        <dbReference type="ARBA" id="ARBA00023239"/>
    </source>
</evidence>
<name>A0A5B7K7A4_PORTR</name>